<evidence type="ECO:0000313" key="2">
    <source>
        <dbReference type="Proteomes" id="UP000012249"/>
    </source>
</evidence>
<gene>
    <name evidence="1" type="ORF">LEP1GSC043_3929</name>
</gene>
<proteinExistence type="predicted"/>
<evidence type="ECO:0000313" key="1">
    <source>
        <dbReference type="EMBL" id="EMY12930.1"/>
    </source>
</evidence>
<reference evidence="1 2" key="1">
    <citation type="submission" date="2013-02" db="EMBL/GenBank/DDBJ databases">
        <authorList>
            <person name="Harkins D.M."/>
            <person name="Durkin A.S."/>
            <person name="Brinkac L.M."/>
            <person name="Haft D.H."/>
            <person name="Selengut J.D."/>
            <person name="Sanka R."/>
            <person name="DePew J."/>
            <person name="Purushe J."/>
            <person name="Haake D.A."/>
            <person name="Matsunaga J."/>
            <person name="Vinetz J.M."/>
            <person name="Sutton G.G."/>
            <person name="Nierman W.C."/>
            <person name="Fouts D.E."/>
        </authorList>
    </citation>
    <scope>NUCLEOTIDE SEQUENCE [LARGE SCALE GENOMIC DNA]</scope>
    <source>
        <strain evidence="1 2">Ecochallenge</strain>
    </source>
</reference>
<dbReference type="Proteomes" id="UP000012249">
    <property type="component" value="Unassembled WGS sequence"/>
</dbReference>
<dbReference type="EMBL" id="AHMI02000269">
    <property type="protein sequence ID" value="EMY12930.1"/>
    <property type="molecule type" value="Genomic_DNA"/>
</dbReference>
<sequence length="155" mass="17132">MKRAFKILTLCFLLLLVSVNCSYNWGQFKRYSVTVPADLEVIGSGTRVTGSDCSFSPTRWYTNSIAEAVRDALKSAPGATGLKDVDVKAKSYQYVFFGCIEVEGTPVREVLAPAKSTKKNRLSSLGVYFCSPSFFRCRISVKVASLVPENGMYQK</sequence>
<name>N1UA36_9LEPT</name>
<comment type="caution">
    <text evidence="1">The sequence shown here is derived from an EMBL/GenBank/DDBJ whole genome shotgun (WGS) entry which is preliminary data.</text>
</comment>
<accession>N1UA36</accession>
<dbReference type="AlphaFoldDB" id="N1UA36"/>
<organism evidence="1 2">
    <name type="scientific">Leptospira weilii str. Ecochallenge</name>
    <dbReference type="NCBI Taxonomy" id="1049986"/>
    <lineage>
        <taxon>Bacteria</taxon>
        <taxon>Pseudomonadati</taxon>
        <taxon>Spirochaetota</taxon>
        <taxon>Spirochaetia</taxon>
        <taxon>Leptospirales</taxon>
        <taxon>Leptospiraceae</taxon>
        <taxon>Leptospira</taxon>
    </lineage>
</organism>
<protein>
    <submittedName>
        <fullName evidence="1">Uncharacterized protein</fullName>
    </submittedName>
</protein>